<reference evidence="3" key="1">
    <citation type="submission" date="2023-01" db="EMBL/GenBank/DDBJ databases">
        <title>Key to firefly adult light organ development and bioluminescence: homeobox transcription factors regulate luciferase expression and transportation to peroxisome.</title>
        <authorList>
            <person name="Fu X."/>
        </authorList>
    </citation>
    <scope>NUCLEOTIDE SEQUENCE [LARGE SCALE GENOMIC DNA]</scope>
</reference>
<dbReference type="EMBL" id="JARPUR010000007">
    <property type="protein sequence ID" value="KAK4873128.1"/>
    <property type="molecule type" value="Genomic_DNA"/>
</dbReference>
<evidence type="ECO:0000313" key="2">
    <source>
        <dbReference type="EMBL" id="KAK4873128.1"/>
    </source>
</evidence>
<comment type="caution">
    <text evidence="2">The sequence shown here is derived from an EMBL/GenBank/DDBJ whole genome shotgun (WGS) entry which is preliminary data.</text>
</comment>
<name>A0AAN7P1F4_9COLE</name>
<protein>
    <recommendedName>
        <fullName evidence="1">DUF7869 domain-containing protein</fullName>
    </recommendedName>
</protein>
<evidence type="ECO:0000313" key="3">
    <source>
        <dbReference type="Proteomes" id="UP001353858"/>
    </source>
</evidence>
<dbReference type="PANTHER" id="PTHR10773">
    <property type="entry name" value="DNA-DIRECTED RNA POLYMERASES I, II, AND III SUBUNIT RPABC2"/>
    <property type="match status" value="1"/>
</dbReference>
<dbReference type="InterPro" id="IPR057191">
    <property type="entry name" value="DUF7869"/>
</dbReference>
<dbReference type="Proteomes" id="UP001353858">
    <property type="component" value="Unassembled WGS sequence"/>
</dbReference>
<evidence type="ECO:0000259" key="1">
    <source>
        <dbReference type="Pfam" id="PF25273"/>
    </source>
</evidence>
<sequence>MSNNRSKLILSLALNSTEQAITKAVYDDDDENIPLIQLQSIQLTSNQAAQNPNTTDEPVVDNDVCYTKAGTIRKRKKYDTDLKTRNSLKLRKLAEDHTVLPGCTTSCKKKCPSRISEQTRTNINTEFWKLSNKERRTYLLNTCKRLQVKRRTCENSSRKQNTFKYFMTNDVNGEVVEVCKTNDRVLHDTLSKTPKGQLVALPHARQGNHSNRKIDDETIIAHIESFNPCVSHYRREHSPNIRYLSSDITVTIMYKDFIEKYPNTKLSYETYRKKIKQRGISFAKLGHEECDVCESFRLHEHDENNIVDSCVTCGSWKQHITRANDSRQLYKKHSESSIDMFKCVIFMKRLIAYNETFVPVGKFSAKRKPYAVVWHEAISKRSKEDLISTFYAFFKWHRDATNIIIWLDNCGSQNKNWTLFTFLIRIINSEEISAKSIILNYFEPGHTFMSADSFHHQVELSMKKKQKIYDFDDFSDAVGSACKGNVEVKKMEHNDFYKWKNLTSQQKLKQSSNNNRPYLSDIVQIMAERGKFTLQYKNHFNEESTKTLDFLMKKAMKKKEILRSVNCLERPHGFPKEKKESILKQLDNLLPENRKLFWKNLPTTTSNEELRESFEEL</sequence>
<proteinExistence type="predicted"/>
<feature type="domain" description="DUF7869" evidence="1">
    <location>
        <begin position="402"/>
        <end position="539"/>
    </location>
</feature>
<dbReference type="PANTHER" id="PTHR10773:SF19">
    <property type="match status" value="1"/>
</dbReference>
<dbReference type="Pfam" id="PF25273">
    <property type="entry name" value="DUF7869"/>
    <property type="match status" value="1"/>
</dbReference>
<dbReference type="AlphaFoldDB" id="A0AAN7P1F4"/>
<accession>A0AAN7P1F4</accession>
<gene>
    <name evidence="2" type="ORF">RN001_015157</name>
</gene>
<keyword evidence="3" id="KW-1185">Reference proteome</keyword>
<organism evidence="2 3">
    <name type="scientific">Aquatica leii</name>
    <dbReference type="NCBI Taxonomy" id="1421715"/>
    <lineage>
        <taxon>Eukaryota</taxon>
        <taxon>Metazoa</taxon>
        <taxon>Ecdysozoa</taxon>
        <taxon>Arthropoda</taxon>
        <taxon>Hexapoda</taxon>
        <taxon>Insecta</taxon>
        <taxon>Pterygota</taxon>
        <taxon>Neoptera</taxon>
        <taxon>Endopterygota</taxon>
        <taxon>Coleoptera</taxon>
        <taxon>Polyphaga</taxon>
        <taxon>Elateriformia</taxon>
        <taxon>Elateroidea</taxon>
        <taxon>Lampyridae</taxon>
        <taxon>Luciolinae</taxon>
        <taxon>Aquatica</taxon>
    </lineage>
</organism>